<feature type="region of interest" description="Disordered" evidence="1">
    <location>
        <begin position="497"/>
        <end position="526"/>
    </location>
</feature>
<organism evidence="2">
    <name type="scientific">viral metagenome</name>
    <dbReference type="NCBI Taxonomy" id="1070528"/>
    <lineage>
        <taxon>unclassified sequences</taxon>
        <taxon>metagenomes</taxon>
        <taxon>organismal metagenomes</taxon>
    </lineage>
</organism>
<evidence type="ECO:0000256" key="1">
    <source>
        <dbReference type="SAM" id="MobiDB-lite"/>
    </source>
</evidence>
<dbReference type="AlphaFoldDB" id="A0A6C0AW29"/>
<name>A0A6C0AW29_9ZZZZ</name>
<sequence length="526" mass="60798">MESKLRDIHKCFKIINLFISNLDTTALEKIPDGIENFAKGPPRLLSEVHDAPVTAVLPKEIMVGGTILVDELREAIDSEYSECIKKLETLKKKIKNESLKQTIYMFFAKDFGRSALLGSATFAAASCVDVGAAATLGTATAACQYIYPAHNNIKISLRRIAWAMFIFGNMWFVRKAQKLEIDQLINFYDYFHENELIKQESYVSITSLMKPFNFAYMDILIGFVLMNWFATDIEHLRNTWPLLGMAFEPLAMSTISGMTTLSGDVHQEHSGISFHKQISNFVNLHKKVLNMDQNEFNEHIKNMKHTGNSAKYYDTMYYSITWFIPFWISMFVFEKIGNSMGGVGILDFDLKPLHSFLRSVDSIGYYLKIEPKLHAELLKLEHQNTRYNFTPLNPPVNIELNSRRIKNRNNRAMEILEQIYKKVKNDHRVWMANMQILNNQNSANQRKSMRILSNEINSYLNDPTEQNPEEIISELDSNQSVLAIPPLETDVRNMRIGGKKTKKKKKRRRCLRKARSRRLMRRPTRA</sequence>
<dbReference type="EMBL" id="MN738763">
    <property type="protein sequence ID" value="QHS83776.1"/>
    <property type="molecule type" value="Genomic_DNA"/>
</dbReference>
<evidence type="ECO:0000313" key="2">
    <source>
        <dbReference type="EMBL" id="QHS83776.1"/>
    </source>
</evidence>
<protein>
    <submittedName>
        <fullName evidence="2">Uncharacterized protein</fullName>
    </submittedName>
</protein>
<reference evidence="2" key="1">
    <citation type="journal article" date="2020" name="Nature">
        <title>Giant virus diversity and host interactions through global metagenomics.</title>
        <authorList>
            <person name="Schulz F."/>
            <person name="Roux S."/>
            <person name="Paez-Espino D."/>
            <person name="Jungbluth S."/>
            <person name="Walsh D.A."/>
            <person name="Denef V.J."/>
            <person name="McMahon K.D."/>
            <person name="Konstantinidis K.T."/>
            <person name="Eloe-Fadrosh E.A."/>
            <person name="Kyrpides N.C."/>
            <person name="Woyke T."/>
        </authorList>
    </citation>
    <scope>NUCLEOTIDE SEQUENCE</scope>
    <source>
        <strain evidence="2">GVMAG-S-ERX555961-36</strain>
    </source>
</reference>
<proteinExistence type="predicted"/>
<accession>A0A6C0AW29</accession>